<sequence>MHLLVNIDVPELGPAVDFYHDALGLTLDRFLDDDVAELSGTSSRLYLLQNAADTPSSSPGSMPRHYRRH</sequence>
<dbReference type="EMBL" id="FRAL01000001">
    <property type="protein sequence ID" value="SHJ86253.1"/>
    <property type="molecule type" value="Genomic_DNA"/>
</dbReference>
<feature type="region of interest" description="Disordered" evidence="1">
    <location>
        <begin position="50"/>
        <end position="69"/>
    </location>
</feature>
<dbReference type="SUPFAM" id="SSF54593">
    <property type="entry name" value="Glyoxalase/Bleomycin resistance protein/Dihydroxybiphenyl dioxygenase"/>
    <property type="match status" value="1"/>
</dbReference>
<evidence type="ECO:0000313" key="2">
    <source>
        <dbReference type="EMBL" id="SHJ86253.1"/>
    </source>
</evidence>
<reference evidence="3" key="1">
    <citation type="submission" date="2016-11" db="EMBL/GenBank/DDBJ databases">
        <authorList>
            <person name="Varghese N."/>
            <person name="Submissions S."/>
        </authorList>
    </citation>
    <scope>NUCLEOTIDE SEQUENCE [LARGE SCALE GENOMIC DNA]</scope>
    <source>
        <strain evidence="3">ALO Sharm</strain>
    </source>
</reference>
<dbReference type="OrthoDB" id="5522469at2"/>
<organism evidence="2 3">
    <name type="scientific">Halomonas caseinilytica</name>
    <dbReference type="NCBI Taxonomy" id="438744"/>
    <lineage>
        <taxon>Bacteria</taxon>
        <taxon>Pseudomonadati</taxon>
        <taxon>Pseudomonadota</taxon>
        <taxon>Gammaproteobacteria</taxon>
        <taxon>Oceanospirillales</taxon>
        <taxon>Halomonadaceae</taxon>
        <taxon>Halomonas</taxon>
    </lineage>
</organism>
<dbReference type="InterPro" id="IPR029068">
    <property type="entry name" value="Glyas_Bleomycin-R_OHBP_Dase"/>
</dbReference>
<keyword evidence="3" id="KW-1185">Reference proteome</keyword>
<dbReference type="RefSeq" id="WP_082919901.1">
    <property type="nucleotide sequence ID" value="NZ_BDEO01000001.1"/>
</dbReference>
<evidence type="ECO:0000256" key="1">
    <source>
        <dbReference type="SAM" id="MobiDB-lite"/>
    </source>
</evidence>
<dbReference type="Proteomes" id="UP000184248">
    <property type="component" value="Unassembled WGS sequence"/>
</dbReference>
<evidence type="ECO:0008006" key="4">
    <source>
        <dbReference type="Google" id="ProtNLM"/>
    </source>
</evidence>
<proteinExistence type="predicted"/>
<feature type="compositionally biased region" description="Polar residues" evidence="1">
    <location>
        <begin position="51"/>
        <end position="60"/>
    </location>
</feature>
<name>A0A1M6MSJ9_9GAMM</name>
<dbReference type="AlphaFoldDB" id="A0A1M6MSJ9"/>
<accession>A0A1M6MSJ9</accession>
<protein>
    <recommendedName>
        <fullName evidence="4">Glyoxalase/Bleomycin resistance protein/Dioxygenase superfamily protein</fullName>
    </recommendedName>
</protein>
<dbReference type="Gene3D" id="3.10.180.10">
    <property type="entry name" value="2,3-Dihydroxybiphenyl 1,2-Dioxygenase, domain 1"/>
    <property type="match status" value="1"/>
</dbReference>
<evidence type="ECO:0000313" key="3">
    <source>
        <dbReference type="Proteomes" id="UP000184248"/>
    </source>
</evidence>
<gene>
    <name evidence="2" type="ORF">SAMN05192556_101144</name>
</gene>